<comment type="caution">
    <text evidence="2">The sequence shown here is derived from an EMBL/GenBank/DDBJ whole genome shotgun (WGS) entry which is preliminary data.</text>
</comment>
<reference evidence="2 3" key="1">
    <citation type="journal article" date="2013" name="Proc. Natl. Acad. Sci. U.S.A.">
        <title>Genome of an arbuscular mycorrhizal fungus provides insight into the oldest plant symbiosis.</title>
        <authorList>
            <person name="Tisserant E."/>
            <person name="Malbreil M."/>
            <person name="Kuo A."/>
            <person name="Kohler A."/>
            <person name="Symeonidi A."/>
            <person name="Balestrini R."/>
            <person name="Charron P."/>
            <person name="Duensing N."/>
            <person name="Frei Dit Frey N."/>
            <person name="Gianinazzi-Pearson V."/>
            <person name="Gilbert L.B."/>
            <person name="Handa Y."/>
            <person name="Herr J.R."/>
            <person name="Hijri M."/>
            <person name="Koul R."/>
            <person name="Kawaguchi M."/>
            <person name="Krajinski F."/>
            <person name="Lammers P.J."/>
            <person name="Masclaux F.G."/>
            <person name="Murat C."/>
            <person name="Morin E."/>
            <person name="Ndikumana S."/>
            <person name="Pagni M."/>
            <person name="Petitpierre D."/>
            <person name="Requena N."/>
            <person name="Rosikiewicz P."/>
            <person name="Riley R."/>
            <person name="Saito K."/>
            <person name="San Clemente H."/>
            <person name="Shapiro H."/>
            <person name="van Tuinen D."/>
            <person name="Becard G."/>
            <person name="Bonfante P."/>
            <person name="Paszkowski U."/>
            <person name="Shachar-Hill Y.Y."/>
            <person name="Tuskan G.A."/>
            <person name="Young P.W."/>
            <person name="Sanders I.R."/>
            <person name="Henrissat B."/>
            <person name="Rensing S.A."/>
            <person name="Grigoriev I.V."/>
            <person name="Corradi N."/>
            <person name="Roux C."/>
            <person name="Martin F."/>
        </authorList>
    </citation>
    <scope>NUCLEOTIDE SEQUENCE [LARGE SCALE GENOMIC DNA]</scope>
    <source>
        <strain evidence="2 3">DAOM 197198</strain>
    </source>
</reference>
<proteinExistence type="predicted"/>
<keyword evidence="1" id="KW-0812">Transmembrane</keyword>
<dbReference type="Proteomes" id="UP000018888">
    <property type="component" value="Unassembled WGS sequence"/>
</dbReference>
<reference evidence="2 3" key="2">
    <citation type="journal article" date="2018" name="New Phytol.">
        <title>High intraspecific genome diversity in the model arbuscular mycorrhizal symbiont Rhizophagus irregularis.</title>
        <authorList>
            <person name="Chen E.C.H."/>
            <person name="Morin E."/>
            <person name="Beaudet D."/>
            <person name="Noel J."/>
            <person name="Yildirir G."/>
            <person name="Ndikumana S."/>
            <person name="Charron P."/>
            <person name="St-Onge C."/>
            <person name="Giorgi J."/>
            <person name="Kruger M."/>
            <person name="Marton T."/>
            <person name="Ropars J."/>
            <person name="Grigoriev I.V."/>
            <person name="Hainaut M."/>
            <person name="Henrissat B."/>
            <person name="Roux C."/>
            <person name="Martin F."/>
            <person name="Corradi N."/>
        </authorList>
    </citation>
    <scope>NUCLEOTIDE SEQUENCE [LARGE SCALE GENOMIC DNA]</scope>
    <source>
        <strain evidence="2 3">DAOM 197198</strain>
    </source>
</reference>
<keyword evidence="1" id="KW-1133">Transmembrane helix</keyword>
<accession>A0A2P4PPP1</accession>
<protein>
    <submittedName>
        <fullName evidence="2">Uncharacterized protein</fullName>
    </submittedName>
</protein>
<sequence length="61" mass="7514">MLQIIVCKFILIYNLYYNLFSFQALALQMLLWKIPPIMMVTHLHFWDQKFALFNFWLCIIN</sequence>
<evidence type="ECO:0000313" key="2">
    <source>
        <dbReference type="EMBL" id="POG67343.1"/>
    </source>
</evidence>
<dbReference type="EMBL" id="AUPC02000172">
    <property type="protein sequence ID" value="POG67343.1"/>
    <property type="molecule type" value="Genomic_DNA"/>
</dbReference>
<evidence type="ECO:0000313" key="3">
    <source>
        <dbReference type="Proteomes" id="UP000018888"/>
    </source>
</evidence>
<keyword evidence="1" id="KW-0472">Membrane</keyword>
<gene>
    <name evidence="2" type="ORF">GLOIN_2v298770</name>
</gene>
<name>A0A2P4PPP1_RHIID</name>
<keyword evidence="3" id="KW-1185">Reference proteome</keyword>
<dbReference type="AlphaFoldDB" id="A0A2P4PPP1"/>
<organism evidence="2 3">
    <name type="scientific">Rhizophagus irregularis (strain DAOM 181602 / DAOM 197198 / MUCL 43194)</name>
    <name type="common">Arbuscular mycorrhizal fungus</name>
    <name type="synonym">Glomus intraradices</name>
    <dbReference type="NCBI Taxonomy" id="747089"/>
    <lineage>
        <taxon>Eukaryota</taxon>
        <taxon>Fungi</taxon>
        <taxon>Fungi incertae sedis</taxon>
        <taxon>Mucoromycota</taxon>
        <taxon>Glomeromycotina</taxon>
        <taxon>Glomeromycetes</taxon>
        <taxon>Glomerales</taxon>
        <taxon>Glomeraceae</taxon>
        <taxon>Rhizophagus</taxon>
    </lineage>
</organism>
<evidence type="ECO:0000256" key="1">
    <source>
        <dbReference type="SAM" id="Phobius"/>
    </source>
</evidence>
<feature type="transmembrane region" description="Helical" evidence="1">
    <location>
        <begin position="15"/>
        <end position="32"/>
    </location>
</feature>